<reference evidence="1 2" key="1">
    <citation type="journal article" date="2023" name="Mol. Ecol. Resour.">
        <title>Chromosome-level genome assembly of a triploid poplar Populus alba 'Berolinensis'.</title>
        <authorList>
            <person name="Chen S."/>
            <person name="Yu Y."/>
            <person name="Wang X."/>
            <person name="Wang S."/>
            <person name="Zhang T."/>
            <person name="Zhou Y."/>
            <person name="He R."/>
            <person name="Meng N."/>
            <person name="Wang Y."/>
            <person name="Liu W."/>
            <person name="Liu Z."/>
            <person name="Liu J."/>
            <person name="Guo Q."/>
            <person name="Huang H."/>
            <person name="Sederoff R.R."/>
            <person name="Wang G."/>
            <person name="Qu G."/>
            <person name="Chen S."/>
        </authorList>
    </citation>
    <scope>NUCLEOTIDE SEQUENCE [LARGE SCALE GENOMIC DNA]</scope>
    <source>
        <strain evidence="1">SC-2020</strain>
    </source>
</reference>
<proteinExistence type="predicted"/>
<keyword evidence="2" id="KW-1185">Reference proteome</keyword>
<dbReference type="EMBL" id="JAQIZT010000001">
    <property type="protein sequence ID" value="KAJ7012224.1"/>
    <property type="molecule type" value="Genomic_DNA"/>
</dbReference>
<protein>
    <submittedName>
        <fullName evidence="1">Uncharacterized protein</fullName>
    </submittedName>
</protein>
<sequence length="64" mass="7285">MMLCLLLLINNQRRPHVLMSHDKSLKNGGTDKSYSPFLGLPIIKRYIKALSLYNPQNLSSLEKA</sequence>
<dbReference type="AlphaFoldDB" id="A0AAD6RNF2"/>
<comment type="caution">
    <text evidence="1">The sequence shown here is derived from an EMBL/GenBank/DDBJ whole genome shotgun (WGS) entry which is preliminary data.</text>
</comment>
<evidence type="ECO:0000313" key="2">
    <source>
        <dbReference type="Proteomes" id="UP001164929"/>
    </source>
</evidence>
<name>A0AAD6RNF2_9ROSI</name>
<evidence type="ECO:0000313" key="1">
    <source>
        <dbReference type="EMBL" id="KAJ7012224.1"/>
    </source>
</evidence>
<accession>A0AAD6RNF2</accession>
<gene>
    <name evidence="1" type="ORF">NC653_002327</name>
</gene>
<dbReference type="Proteomes" id="UP001164929">
    <property type="component" value="Chromosome 1"/>
</dbReference>
<organism evidence="1 2">
    <name type="scientific">Populus alba x Populus x berolinensis</name>
    <dbReference type="NCBI Taxonomy" id="444605"/>
    <lineage>
        <taxon>Eukaryota</taxon>
        <taxon>Viridiplantae</taxon>
        <taxon>Streptophyta</taxon>
        <taxon>Embryophyta</taxon>
        <taxon>Tracheophyta</taxon>
        <taxon>Spermatophyta</taxon>
        <taxon>Magnoliopsida</taxon>
        <taxon>eudicotyledons</taxon>
        <taxon>Gunneridae</taxon>
        <taxon>Pentapetalae</taxon>
        <taxon>rosids</taxon>
        <taxon>fabids</taxon>
        <taxon>Malpighiales</taxon>
        <taxon>Salicaceae</taxon>
        <taxon>Saliceae</taxon>
        <taxon>Populus</taxon>
    </lineage>
</organism>